<protein>
    <recommendedName>
        <fullName evidence="10">SANT domain-containing protein</fullName>
    </recommendedName>
</protein>
<feature type="domain" description="DUF7952" evidence="7">
    <location>
        <begin position="189"/>
        <end position="319"/>
    </location>
</feature>
<feature type="domain" description="DUF7650" evidence="6">
    <location>
        <begin position="358"/>
        <end position="445"/>
    </location>
</feature>
<feature type="compositionally biased region" description="Low complexity" evidence="5">
    <location>
        <begin position="699"/>
        <end position="714"/>
    </location>
</feature>
<dbReference type="EMBL" id="JARPOI010000004">
    <property type="protein sequence ID" value="KAJ9181934.1"/>
    <property type="molecule type" value="Genomic_DNA"/>
</dbReference>
<dbReference type="InterPro" id="IPR057712">
    <property type="entry name" value="DUF7952"/>
</dbReference>
<dbReference type="PANTHER" id="PTHR13859:SF34">
    <property type="entry name" value="SANT DOMAIN-CONTAINING PROTEIN"/>
    <property type="match status" value="1"/>
</dbReference>
<evidence type="ECO:0000313" key="9">
    <source>
        <dbReference type="Proteomes" id="UP001174677"/>
    </source>
</evidence>
<reference evidence="8" key="1">
    <citation type="journal article" date="2023" name="Plant Biotechnol. J.">
        <title>Chromosome-level wild Hevea brasiliensis genome provides new tools for genomic-assisted breeding and valuable loci to elevate rubber yield.</title>
        <authorList>
            <person name="Cheng H."/>
            <person name="Song X."/>
            <person name="Hu Y."/>
            <person name="Wu T."/>
            <person name="Yang Q."/>
            <person name="An Z."/>
            <person name="Feng S."/>
            <person name="Deng Z."/>
            <person name="Wu W."/>
            <person name="Zeng X."/>
            <person name="Tu M."/>
            <person name="Wang X."/>
            <person name="Huang H."/>
        </authorList>
    </citation>
    <scope>NUCLEOTIDE SEQUENCE</scope>
    <source>
        <strain evidence="8">MT/VB/25A 57/8</strain>
    </source>
</reference>
<feature type="region of interest" description="Disordered" evidence="5">
    <location>
        <begin position="782"/>
        <end position="804"/>
    </location>
</feature>
<dbReference type="Pfam" id="PF24662">
    <property type="entry name" value="DUF7650"/>
    <property type="match status" value="1"/>
</dbReference>
<evidence type="ECO:0000259" key="6">
    <source>
        <dbReference type="Pfam" id="PF24662"/>
    </source>
</evidence>
<evidence type="ECO:0000256" key="1">
    <source>
        <dbReference type="ARBA" id="ARBA00004123"/>
    </source>
</evidence>
<keyword evidence="9" id="KW-1185">Reference proteome</keyword>
<evidence type="ECO:0000256" key="4">
    <source>
        <dbReference type="ARBA" id="ARBA00023242"/>
    </source>
</evidence>
<organism evidence="8 9">
    <name type="scientific">Hevea brasiliensis</name>
    <name type="common">Para rubber tree</name>
    <name type="synonym">Siphonia brasiliensis</name>
    <dbReference type="NCBI Taxonomy" id="3981"/>
    <lineage>
        <taxon>Eukaryota</taxon>
        <taxon>Viridiplantae</taxon>
        <taxon>Streptophyta</taxon>
        <taxon>Embryophyta</taxon>
        <taxon>Tracheophyta</taxon>
        <taxon>Spermatophyta</taxon>
        <taxon>Magnoliopsida</taxon>
        <taxon>eudicotyledons</taxon>
        <taxon>Gunneridae</taxon>
        <taxon>Pentapetalae</taxon>
        <taxon>rosids</taxon>
        <taxon>fabids</taxon>
        <taxon>Malpighiales</taxon>
        <taxon>Euphorbiaceae</taxon>
        <taxon>Crotonoideae</taxon>
        <taxon>Micrandreae</taxon>
        <taxon>Hevea</taxon>
    </lineage>
</organism>
<comment type="caution">
    <text evidence="8">The sequence shown here is derived from an EMBL/GenBank/DDBJ whole genome shotgun (WGS) entry which is preliminary data.</text>
</comment>
<name>A0ABQ9MNR2_HEVBR</name>
<feature type="region of interest" description="Disordered" evidence="5">
    <location>
        <begin position="532"/>
        <end position="562"/>
    </location>
</feature>
<evidence type="ECO:0000256" key="5">
    <source>
        <dbReference type="SAM" id="MobiDB-lite"/>
    </source>
</evidence>
<evidence type="ECO:0000259" key="7">
    <source>
        <dbReference type="Pfam" id="PF25826"/>
    </source>
</evidence>
<accession>A0ABQ9MNR2</accession>
<feature type="region of interest" description="Disordered" evidence="5">
    <location>
        <begin position="693"/>
        <end position="741"/>
    </location>
</feature>
<proteinExistence type="predicted"/>
<dbReference type="InterPro" id="IPR056067">
    <property type="entry name" value="DUF7650"/>
</dbReference>
<sequence>MEMDLVQVNHDWSCIEDESSEQSLCPEALGISDAFRDPELLPRIGDQYQVEIPSLMTQSAYLLVTQMTNDPTIFRGTSHDFLVGLPISLMWIKEEVKNMKHEHQEFPGDLNGLSSRNESIKHESITEMQIFPGGELQVKIEPMDITLNGVVEDREPAKLGMQEEKKIQMHQQHGGKGYLMVPGSLGVAWNDFEEASFLLGLYIFGKNLVQVKKFVESKKMGDILSFYYGKFYRSERYNRWSECRKIRSRKCIFGQRIFTGSTQQELLSRLFLNVSEECKNTLIEVSKTFGEGKILLEEYVSTLKATVGLNTFVEAVGIGKGKQDLTGIVMEPLKSNQGASVRPEIPVGKACSTLTPLEIVNFLTGGYRLSKARSNDLFWEAVWPRLLARGWHSEQPNDHGFAAASRHYLVFLIPGIKKFSRRKLVKGNHYFDSVTDVLNKVASDPALLELDVETDKGYGDKEENGWTNDKILDQQDFPDQQRHCYLKPRTPSCSAEVMKFTVVDTSLANGETTKVRELRSLPVEMINISTFRNDSEESDEDSFEDSINESDSSDNLCSDHNKTDISKSAKINVDKGDSSGRENFENNALIQCSPIIDSGFTKVPVKIPKDQNASKYGDMQPSKHIKGHAIKRTKPADRNVLAPVAKRRRRLTACERTATSCGTVNVSVDPSLEQDEVGCTSGNLDSRENILSHQDSHQAKLSSTSSSSRGSPNIADECNLSSNSPFAGHPNEKSQSRTLIDLNIPIPQDAETEPLMMEMIERQHNQASAQAEDSVVLKTSTSVCDSTSEQPSGINSRRQSTRNRPLTTKALEALACGFLSIKPKRRRDDFSIENSISRPSRRARSKVRVTENFGADVMDFKGDERANGVCTSSSDMFNELHV</sequence>
<gene>
    <name evidence="8" type="ORF">P3X46_005977</name>
</gene>
<feature type="compositionally biased region" description="Acidic residues" evidence="5">
    <location>
        <begin position="536"/>
        <end position="552"/>
    </location>
</feature>
<evidence type="ECO:0000256" key="3">
    <source>
        <dbReference type="ARBA" id="ARBA00023163"/>
    </source>
</evidence>
<keyword evidence="3" id="KW-0804">Transcription</keyword>
<evidence type="ECO:0000256" key="2">
    <source>
        <dbReference type="ARBA" id="ARBA00023015"/>
    </source>
</evidence>
<dbReference type="Proteomes" id="UP001174677">
    <property type="component" value="Chromosome 4"/>
</dbReference>
<evidence type="ECO:0008006" key="10">
    <source>
        <dbReference type="Google" id="ProtNLM"/>
    </source>
</evidence>
<keyword evidence="2" id="KW-0805">Transcription regulation</keyword>
<dbReference type="Pfam" id="PF25826">
    <property type="entry name" value="DUF7952"/>
    <property type="match status" value="1"/>
</dbReference>
<keyword evidence="4" id="KW-0539">Nucleus</keyword>
<comment type="subcellular location">
    <subcellularLocation>
        <location evidence="1">Nucleus</location>
    </subcellularLocation>
</comment>
<evidence type="ECO:0000313" key="8">
    <source>
        <dbReference type="EMBL" id="KAJ9181934.1"/>
    </source>
</evidence>
<dbReference type="PANTHER" id="PTHR13859">
    <property type="entry name" value="ATROPHIN-RELATED"/>
    <property type="match status" value="1"/>
</dbReference>